<evidence type="ECO:0008006" key="4">
    <source>
        <dbReference type="Google" id="ProtNLM"/>
    </source>
</evidence>
<feature type="signal peptide" evidence="1">
    <location>
        <begin position="1"/>
        <end position="21"/>
    </location>
</feature>
<dbReference type="Proteomes" id="UP000291088">
    <property type="component" value="Unassembled WGS sequence"/>
</dbReference>
<comment type="caution">
    <text evidence="2">The sequence shown here is derived from an EMBL/GenBank/DDBJ whole genome shotgun (WGS) entry which is preliminary data.</text>
</comment>
<sequence>MRKAVFLTATLLVASVTSAFANEPRDPVVALMAVADGIEGNSEASDYFDEVLLTSIYSASFAQVYRMAVLGDQLLDLQGEMTGQDEVVVSQDPCEMKDLKIVPRPAKDKVTPVDVYFDVSSCWGNDPHLDQPSLTVHVVSENGRYVIDNFWNSDYDGGRLETSVKAKFAALAKRYVDDMLTSRFSPE</sequence>
<reference evidence="2 3" key="1">
    <citation type="submission" date="2019-01" db="EMBL/GenBank/DDBJ databases">
        <authorList>
            <person name="Deng T."/>
        </authorList>
    </citation>
    <scope>NUCLEOTIDE SEQUENCE [LARGE SCALE GENOMIC DNA]</scope>
    <source>
        <strain evidence="2 3">F8825</strain>
    </source>
</reference>
<keyword evidence="1" id="KW-0732">Signal</keyword>
<keyword evidence="3" id="KW-1185">Reference proteome</keyword>
<proteinExistence type="predicted"/>
<protein>
    <recommendedName>
        <fullName evidence="4">DUF3828 domain-containing protein</fullName>
    </recommendedName>
</protein>
<evidence type="ECO:0000256" key="1">
    <source>
        <dbReference type="SAM" id="SignalP"/>
    </source>
</evidence>
<evidence type="ECO:0000313" key="2">
    <source>
        <dbReference type="EMBL" id="RYC12255.1"/>
    </source>
</evidence>
<organism evidence="2 3">
    <name type="scientific">Ciceribacter ferrooxidans</name>
    <dbReference type="NCBI Taxonomy" id="2509717"/>
    <lineage>
        <taxon>Bacteria</taxon>
        <taxon>Pseudomonadati</taxon>
        <taxon>Pseudomonadota</taxon>
        <taxon>Alphaproteobacteria</taxon>
        <taxon>Hyphomicrobiales</taxon>
        <taxon>Rhizobiaceae</taxon>
        <taxon>Ciceribacter</taxon>
    </lineage>
</organism>
<dbReference type="RefSeq" id="WP_129332681.1">
    <property type="nucleotide sequence ID" value="NZ_SDVB01000238.1"/>
</dbReference>
<dbReference type="EMBL" id="SDVB01000238">
    <property type="protein sequence ID" value="RYC12255.1"/>
    <property type="molecule type" value="Genomic_DNA"/>
</dbReference>
<dbReference type="OrthoDB" id="7916410at2"/>
<accession>A0A4Q2T0Y3</accession>
<feature type="chain" id="PRO_5020228909" description="DUF3828 domain-containing protein" evidence="1">
    <location>
        <begin position="22"/>
        <end position="187"/>
    </location>
</feature>
<gene>
    <name evidence="2" type="ORF">EUU22_14505</name>
</gene>
<evidence type="ECO:0000313" key="3">
    <source>
        <dbReference type="Proteomes" id="UP000291088"/>
    </source>
</evidence>
<dbReference type="AlphaFoldDB" id="A0A4Q2T0Y3"/>
<name>A0A4Q2T0Y3_9HYPH</name>